<sequence>MKVGEGCKVTYCHFGVFFDHTAMIWYLEGFMYYSSLKARKRIVQLLVTIVSQQEQEMAERQMSNRAKVYVLTSLFAVPDEKGELKSSIKDNLILFLFACYDTNSNLLAMIISVITKRLHVYKQLVQEHTSIMERKHESDDRGTGALTMDHLFAMKYSWIVTQEALRLQLPAATIFSEATTDIEYNGYLTQGLDANVEQSAFALQPESFPGPINISSFEESCCFRRHYCT</sequence>
<dbReference type="InterPro" id="IPR001128">
    <property type="entry name" value="Cyt_P450"/>
</dbReference>
<keyword evidence="2" id="KW-0349">Heme</keyword>
<evidence type="ECO:0000256" key="2">
    <source>
        <dbReference type="ARBA" id="ARBA00022617"/>
    </source>
</evidence>
<evidence type="ECO:0000256" key="3">
    <source>
        <dbReference type="ARBA" id="ARBA00022723"/>
    </source>
</evidence>
<dbReference type="PANTHER" id="PTHR24286">
    <property type="entry name" value="CYTOCHROME P450 26"/>
    <property type="match status" value="1"/>
</dbReference>
<protein>
    <submittedName>
        <fullName evidence="7">Uncharacterized protein</fullName>
    </submittedName>
</protein>
<dbReference type="AlphaFoldDB" id="A0ABD1Y7E0"/>
<keyword evidence="3" id="KW-0479">Metal-binding</keyword>
<evidence type="ECO:0000256" key="4">
    <source>
        <dbReference type="ARBA" id="ARBA00023002"/>
    </source>
</evidence>
<dbReference type="SUPFAM" id="SSF48264">
    <property type="entry name" value="Cytochrome P450"/>
    <property type="match status" value="1"/>
</dbReference>
<evidence type="ECO:0000313" key="7">
    <source>
        <dbReference type="EMBL" id="KAL2621512.1"/>
    </source>
</evidence>
<organism evidence="7 8">
    <name type="scientific">Riccia fluitans</name>
    <dbReference type="NCBI Taxonomy" id="41844"/>
    <lineage>
        <taxon>Eukaryota</taxon>
        <taxon>Viridiplantae</taxon>
        <taxon>Streptophyta</taxon>
        <taxon>Embryophyta</taxon>
        <taxon>Marchantiophyta</taxon>
        <taxon>Marchantiopsida</taxon>
        <taxon>Marchantiidae</taxon>
        <taxon>Marchantiales</taxon>
        <taxon>Ricciaceae</taxon>
        <taxon>Riccia</taxon>
    </lineage>
</organism>
<name>A0ABD1Y7E0_9MARC</name>
<dbReference type="PANTHER" id="PTHR24286:SF384">
    <property type="entry name" value="P450, PUTATIVE (EUROFUNG)-RELATED"/>
    <property type="match status" value="1"/>
</dbReference>
<evidence type="ECO:0000256" key="6">
    <source>
        <dbReference type="ARBA" id="ARBA00023033"/>
    </source>
</evidence>
<evidence type="ECO:0000256" key="1">
    <source>
        <dbReference type="ARBA" id="ARBA00010617"/>
    </source>
</evidence>
<dbReference type="GO" id="GO:0004497">
    <property type="term" value="F:monooxygenase activity"/>
    <property type="evidence" value="ECO:0007669"/>
    <property type="project" value="UniProtKB-KW"/>
</dbReference>
<dbReference type="GO" id="GO:0046872">
    <property type="term" value="F:metal ion binding"/>
    <property type="evidence" value="ECO:0007669"/>
    <property type="project" value="UniProtKB-KW"/>
</dbReference>
<evidence type="ECO:0000313" key="8">
    <source>
        <dbReference type="Proteomes" id="UP001605036"/>
    </source>
</evidence>
<dbReference type="InterPro" id="IPR036396">
    <property type="entry name" value="Cyt_P450_sf"/>
</dbReference>
<dbReference type="Gene3D" id="1.10.630.10">
    <property type="entry name" value="Cytochrome P450"/>
    <property type="match status" value="1"/>
</dbReference>
<proteinExistence type="inferred from homology"/>
<keyword evidence="6" id="KW-0503">Monooxygenase</keyword>
<dbReference type="Proteomes" id="UP001605036">
    <property type="component" value="Unassembled WGS sequence"/>
</dbReference>
<gene>
    <name evidence="7" type="ORF">R1flu_001717</name>
</gene>
<reference evidence="7 8" key="1">
    <citation type="submission" date="2024-09" db="EMBL/GenBank/DDBJ databases">
        <title>Chromosome-scale assembly of Riccia fluitans.</title>
        <authorList>
            <person name="Paukszto L."/>
            <person name="Sawicki J."/>
            <person name="Karawczyk K."/>
            <person name="Piernik-Szablinska J."/>
            <person name="Szczecinska M."/>
            <person name="Mazdziarz M."/>
        </authorList>
    </citation>
    <scope>NUCLEOTIDE SEQUENCE [LARGE SCALE GENOMIC DNA]</scope>
    <source>
        <strain evidence="7">Rf_01</strain>
        <tissue evidence="7">Aerial parts of the thallus</tissue>
    </source>
</reference>
<comment type="similarity">
    <text evidence="1">Belongs to the cytochrome P450 family.</text>
</comment>
<keyword evidence="4" id="KW-0560">Oxidoreductase</keyword>
<evidence type="ECO:0000256" key="5">
    <source>
        <dbReference type="ARBA" id="ARBA00023004"/>
    </source>
</evidence>
<dbReference type="EMBL" id="JBHFFA010000006">
    <property type="protein sequence ID" value="KAL2621512.1"/>
    <property type="molecule type" value="Genomic_DNA"/>
</dbReference>
<dbReference type="Pfam" id="PF00067">
    <property type="entry name" value="p450"/>
    <property type="match status" value="1"/>
</dbReference>
<keyword evidence="5" id="KW-0408">Iron</keyword>
<accession>A0ABD1Y7E0</accession>
<comment type="caution">
    <text evidence="7">The sequence shown here is derived from an EMBL/GenBank/DDBJ whole genome shotgun (WGS) entry which is preliminary data.</text>
</comment>
<keyword evidence="8" id="KW-1185">Reference proteome</keyword>